<dbReference type="InParanoid" id="A8XG15"/>
<reference evidence="6 7" key="2">
    <citation type="journal article" date="2011" name="PLoS Genet.">
        <title>Caenorhabditis briggsae recombinant inbred line genotypes reveal inter-strain incompatibility and the evolution of recombination.</title>
        <authorList>
            <person name="Ross J.A."/>
            <person name="Koboldt D.C."/>
            <person name="Staisch J.E."/>
            <person name="Chamberlin H.M."/>
            <person name="Gupta B.P."/>
            <person name="Miller R.D."/>
            <person name="Baird S.E."/>
            <person name="Haag E.S."/>
        </authorList>
    </citation>
    <scope>NUCLEOTIDE SEQUENCE [LARGE SCALE GENOMIC DNA]</scope>
    <source>
        <strain evidence="6 7">AF16</strain>
    </source>
</reference>
<dbReference type="SUPFAM" id="SSF53474">
    <property type="entry name" value="alpha/beta-Hydrolases"/>
    <property type="match status" value="1"/>
</dbReference>
<feature type="active site" description="Charge relay system" evidence="2">
    <location>
        <position position="322"/>
    </location>
</feature>
<dbReference type="RefSeq" id="XP_002640074.2">
    <property type="nucleotide sequence ID" value="XM_002640028.2"/>
</dbReference>
<dbReference type="ESTHER" id="caebr-A8XG15">
    <property type="family name" value="Acyl-CoA_Thioesterase"/>
</dbReference>
<feature type="active site" description="Charge relay system" evidence="2">
    <location>
        <position position="354"/>
    </location>
</feature>
<dbReference type="InterPro" id="IPR016662">
    <property type="entry name" value="Acyl-CoA_thioEstase_long-chain"/>
</dbReference>
<evidence type="ECO:0000313" key="8">
    <source>
        <dbReference type="WormBase" id="CBG12559"/>
    </source>
</evidence>
<dbReference type="KEGG" id="cbr:CBG_12559"/>
<dbReference type="OMA" id="YKQTCIP"/>
<dbReference type="Proteomes" id="UP000008549">
    <property type="component" value="Unassembled WGS sequence"/>
</dbReference>
<dbReference type="Gene3D" id="3.40.50.1820">
    <property type="entry name" value="alpha/beta hydrolase"/>
    <property type="match status" value="1"/>
</dbReference>
<evidence type="ECO:0000256" key="3">
    <source>
        <dbReference type="SAM" id="MobiDB-lite"/>
    </source>
</evidence>
<evidence type="ECO:0000256" key="2">
    <source>
        <dbReference type="PIRSR" id="PIRSR016521-1"/>
    </source>
</evidence>
<gene>
    <name evidence="6 8" type="ORF">CBG12559</name>
    <name evidence="6" type="ORF">CBG_12559</name>
</gene>
<evidence type="ECO:0000259" key="5">
    <source>
        <dbReference type="Pfam" id="PF08840"/>
    </source>
</evidence>
<dbReference type="GO" id="GO:0006631">
    <property type="term" value="P:fatty acid metabolic process"/>
    <property type="evidence" value="ECO:0000318"/>
    <property type="project" value="GO_Central"/>
</dbReference>
<dbReference type="CTD" id="8582069"/>
<reference evidence="6 7" key="1">
    <citation type="journal article" date="2003" name="PLoS Biol.">
        <title>The genome sequence of Caenorhabditis briggsae: a platform for comparative genomics.</title>
        <authorList>
            <person name="Stein L.D."/>
            <person name="Bao Z."/>
            <person name="Blasiar D."/>
            <person name="Blumenthal T."/>
            <person name="Brent M.R."/>
            <person name="Chen N."/>
            <person name="Chinwalla A."/>
            <person name="Clarke L."/>
            <person name="Clee C."/>
            <person name="Coghlan A."/>
            <person name="Coulson A."/>
            <person name="D'Eustachio P."/>
            <person name="Fitch D.H."/>
            <person name="Fulton L.A."/>
            <person name="Fulton R.E."/>
            <person name="Griffiths-Jones S."/>
            <person name="Harris T.W."/>
            <person name="Hillier L.W."/>
            <person name="Kamath R."/>
            <person name="Kuwabara P.E."/>
            <person name="Mardis E.R."/>
            <person name="Marra M.A."/>
            <person name="Miner T.L."/>
            <person name="Minx P."/>
            <person name="Mullikin J.C."/>
            <person name="Plumb R.W."/>
            <person name="Rogers J."/>
            <person name="Schein J.E."/>
            <person name="Sohrmann M."/>
            <person name="Spieth J."/>
            <person name="Stajich J.E."/>
            <person name="Wei C."/>
            <person name="Willey D."/>
            <person name="Wilson R.K."/>
            <person name="Durbin R."/>
            <person name="Waterston R.H."/>
        </authorList>
    </citation>
    <scope>NUCLEOTIDE SEQUENCE [LARGE SCALE GENOMIC DNA]</scope>
    <source>
        <strain evidence="6 7">AF16</strain>
    </source>
</reference>
<dbReference type="Gene3D" id="2.60.40.2240">
    <property type="entry name" value="Acyl-CoA thioester hydrolase/BAAT N-terminal domain"/>
    <property type="match status" value="1"/>
</dbReference>
<dbReference type="InterPro" id="IPR006862">
    <property type="entry name" value="Thio_Ohase/aa_AcTrfase"/>
</dbReference>
<dbReference type="PANTHER" id="PTHR10824">
    <property type="entry name" value="ACYL-COENZYME A THIOESTERASE-RELATED"/>
    <property type="match status" value="1"/>
</dbReference>
<feature type="domain" description="Acyl-CoA thioester hydrolase/bile acid-CoA amino acid N-acetyltransferase" evidence="4">
    <location>
        <begin position="13"/>
        <end position="134"/>
    </location>
</feature>
<feature type="domain" description="BAAT/Acyl-CoA thioester hydrolase C-terminal" evidence="5">
    <location>
        <begin position="197"/>
        <end position="405"/>
    </location>
</feature>
<dbReference type="EMBL" id="HE600940">
    <property type="protein sequence ID" value="CAP31520.2"/>
    <property type="molecule type" value="Genomic_DNA"/>
</dbReference>
<accession>A8XG15</accession>
<dbReference type="AlphaFoldDB" id="A8XG15"/>
<keyword evidence="7" id="KW-1185">Reference proteome</keyword>
<dbReference type="WormBase" id="CBG12559">
    <property type="protein sequence ID" value="CBP22701"/>
    <property type="gene ID" value="WBGene00033490"/>
</dbReference>
<dbReference type="GO" id="GO:0047617">
    <property type="term" value="F:fatty acyl-CoA hydrolase activity"/>
    <property type="evidence" value="ECO:0000318"/>
    <property type="project" value="GO_Central"/>
</dbReference>
<feature type="region of interest" description="Disordered" evidence="3">
    <location>
        <begin position="445"/>
        <end position="469"/>
    </location>
</feature>
<evidence type="ECO:0000313" key="7">
    <source>
        <dbReference type="Proteomes" id="UP000008549"/>
    </source>
</evidence>
<dbReference type="eggNOG" id="ENOG502QQ8Z">
    <property type="taxonomic scope" value="Eukaryota"/>
</dbReference>
<dbReference type="GeneID" id="8582069"/>
<comment type="similarity">
    <text evidence="1">Belongs to the C/M/P thioester hydrolase family.</text>
</comment>
<dbReference type="HOGENOM" id="CLU_029849_4_0_1"/>
<dbReference type="PIRSF" id="PIRSF016521">
    <property type="entry name" value="Acyl-CoA_hydro"/>
    <property type="match status" value="1"/>
</dbReference>
<name>A8XG15_CAEBR</name>
<evidence type="ECO:0000256" key="1">
    <source>
        <dbReference type="ARBA" id="ARBA00006538"/>
    </source>
</evidence>
<dbReference type="FunCoup" id="A8XG15">
    <property type="interactions" value="59"/>
</dbReference>
<dbReference type="FunFam" id="2.60.40.2240:FF:000003">
    <property type="entry name" value="Protein CBG04103"/>
    <property type="match status" value="1"/>
</dbReference>
<dbReference type="STRING" id="6238.A8XG15"/>
<organism evidence="6 7">
    <name type="scientific">Caenorhabditis briggsae</name>
    <dbReference type="NCBI Taxonomy" id="6238"/>
    <lineage>
        <taxon>Eukaryota</taxon>
        <taxon>Metazoa</taxon>
        <taxon>Ecdysozoa</taxon>
        <taxon>Nematoda</taxon>
        <taxon>Chromadorea</taxon>
        <taxon>Rhabditida</taxon>
        <taxon>Rhabditina</taxon>
        <taxon>Rhabditomorpha</taxon>
        <taxon>Rhabditoidea</taxon>
        <taxon>Rhabditidae</taxon>
        <taxon>Peloderinae</taxon>
        <taxon>Caenorhabditis</taxon>
    </lineage>
</organism>
<dbReference type="InterPro" id="IPR029058">
    <property type="entry name" value="AB_hydrolase_fold"/>
</dbReference>
<dbReference type="Pfam" id="PF08840">
    <property type="entry name" value="BAAT_C"/>
    <property type="match status" value="1"/>
</dbReference>
<protein>
    <submittedName>
        <fullName evidence="6">Protein CBG12559</fullName>
    </submittedName>
</protein>
<dbReference type="FunFam" id="3.40.50.1820:FF:000024">
    <property type="entry name" value="acyl-coenzyme A thioesterase 4"/>
    <property type="match status" value="1"/>
</dbReference>
<dbReference type="InterPro" id="IPR042490">
    <property type="entry name" value="Thio_Ohase/BAAT_N"/>
</dbReference>
<feature type="active site" description="Charge relay system" evidence="2">
    <location>
        <position position="225"/>
    </location>
</feature>
<sequence length="469" mass="53583">MLHVDKPDSLQAEKIHITASGLEEWRCYTFILRLHYDRGTYASFCVIQADSLGNIDFARDAPIRGMYHDVDPMGLFLSIEPTQKVRHGHFFKTYDPNTFYYTLQLLNDSEEILDEIHLKKHWKHPLVQQINVAESGLYGTLFKPPGDGPFPTVVFIPGSNGMLESGYAAVLASEGFATFTFVYYAYKKDLPRSIPEVDIEFFAKPIEYVQSLPYCSKKIGLVGQSFGGLTANFLSTKYHQVSAVVALNCSAAYCRDIAVMRENGKPMEVQLLDEGMSDFINGVLRQKPAFNDLYSKLTPTTSIPWWRASKDTVYRIVQCYDDMLVDGVPSRDNICKNLKETGHSVESELVPGGHFLYFPYFPHHGIIYNAQINLMWGFGGECYQHSKSQETTWAKNVEFFRKHLGRGTKIPDWNRETRVSLPNSESIAQTNRQLVLRSPNHMEHFRSIQQHRRPDASSETKSKLDLKKY</sequence>
<proteinExistence type="inferred from homology"/>
<evidence type="ECO:0000259" key="4">
    <source>
        <dbReference type="Pfam" id="PF04775"/>
    </source>
</evidence>
<dbReference type="Pfam" id="PF04775">
    <property type="entry name" value="Bile_Hydr_Trans"/>
    <property type="match status" value="1"/>
</dbReference>
<dbReference type="GO" id="GO:0006637">
    <property type="term" value="P:acyl-CoA metabolic process"/>
    <property type="evidence" value="ECO:0000318"/>
    <property type="project" value="GO_Central"/>
</dbReference>
<dbReference type="PANTHER" id="PTHR10824:SF8">
    <property type="entry name" value="BAAT_C DOMAIN-CONTAINING PROTEIN"/>
    <property type="match status" value="1"/>
</dbReference>
<dbReference type="InterPro" id="IPR014940">
    <property type="entry name" value="BAAT_C"/>
</dbReference>
<evidence type="ECO:0000313" key="6">
    <source>
        <dbReference type="EMBL" id="CAP31520.2"/>
    </source>
</evidence>